<gene>
    <name evidence="3" type="ORF">A4X09_0g3970</name>
</gene>
<feature type="compositionally biased region" description="Pro residues" evidence="1">
    <location>
        <begin position="135"/>
        <end position="145"/>
    </location>
</feature>
<feature type="signal peptide" evidence="2">
    <location>
        <begin position="1"/>
        <end position="19"/>
    </location>
</feature>
<organism evidence="3 4">
    <name type="scientific">Tilletia walkeri</name>
    <dbReference type="NCBI Taxonomy" id="117179"/>
    <lineage>
        <taxon>Eukaryota</taxon>
        <taxon>Fungi</taxon>
        <taxon>Dikarya</taxon>
        <taxon>Basidiomycota</taxon>
        <taxon>Ustilaginomycotina</taxon>
        <taxon>Exobasidiomycetes</taxon>
        <taxon>Tilletiales</taxon>
        <taxon>Tilletiaceae</taxon>
        <taxon>Tilletia</taxon>
    </lineage>
</organism>
<evidence type="ECO:0000313" key="3">
    <source>
        <dbReference type="EMBL" id="KAE8268375.1"/>
    </source>
</evidence>
<protein>
    <submittedName>
        <fullName evidence="3">Uncharacterized protein</fullName>
    </submittedName>
</protein>
<keyword evidence="4" id="KW-1185">Reference proteome</keyword>
<proteinExistence type="predicted"/>
<feature type="region of interest" description="Disordered" evidence="1">
    <location>
        <begin position="366"/>
        <end position="391"/>
    </location>
</feature>
<feature type="compositionally biased region" description="Low complexity" evidence="1">
    <location>
        <begin position="297"/>
        <end position="309"/>
    </location>
</feature>
<feature type="compositionally biased region" description="Low complexity" evidence="1">
    <location>
        <begin position="317"/>
        <end position="329"/>
    </location>
</feature>
<evidence type="ECO:0000256" key="2">
    <source>
        <dbReference type="SAM" id="SignalP"/>
    </source>
</evidence>
<feature type="compositionally biased region" description="Basic and acidic residues" evidence="1">
    <location>
        <begin position="245"/>
        <end position="259"/>
    </location>
</feature>
<keyword evidence="2" id="KW-0732">Signal</keyword>
<feature type="compositionally biased region" description="Low complexity" evidence="1">
    <location>
        <begin position="22"/>
        <end position="32"/>
    </location>
</feature>
<evidence type="ECO:0000256" key="1">
    <source>
        <dbReference type="SAM" id="MobiDB-lite"/>
    </source>
</evidence>
<reference evidence="3" key="1">
    <citation type="submission" date="2016-04" db="EMBL/GenBank/DDBJ databases">
        <authorList>
            <person name="Nguyen H.D."/>
            <person name="Samba Siva P."/>
            <person name="Cullis J."/>
            <person name="Levesque C.A."/>
            <person name="Hambleton S."/>
        </authorList>
    </citation>
    <scope>NUCLEOTIDE SEQUENCE</scope>
    <source>
        <strain evidence="3">DAOMC 236422</strain>
    </source>
</reference>
<feature type="chain" id="PRO_5036457923" evidence="2">
    <location>
        <begin position="20"/>
        <end position="391"/>
    </location>
</feature>
<reference evidence="3" key="2">
    <citation type="journal article" date="2019" name="IMA Fungus">
        <title>Genome sequencing and comparison of five Tilletia species to identify candidate genes for the detection of regulated species infecting wheat.</title>
        <authorList>
            <person name="Nguyen H.D.T."/>
            <person name="Sultana T."/>
            <person name="Kesanakurti P."/>
            <person name="Hambleton S."/>
        </authorList>
    </citation>
    <scope>NUCLEOTIDE SEQUENCE</scope>
    <source>
        <strain evidence="3">DAOMC 236422</strain>
    </source>
</reference>
<evidence type="ECO:0000313" key="4">
    <source>
        <dbReference type="Proteomes" id="UP000078113"/>
    </source>
</evidence>
<feature type="compositionally biased region" description="Gly residues" evidence="1">
    <location>
        <begin position="99"/>
        <end position="116"/>
    </location>
</feature>
<name>A0A8X7NA83_9BASI</name>
<accession>A0A8X7NA83</accession>
<feature type="compositionally biased region" description="Basic and acidic residues" evidence="1">
    <location>
        <begin position="274"/>
        <end position="286"/>
    </location>
</feature>
<dbReference type="EMBL" id="LWDG02000155">
    <property type="protein sequence ID" value="KAE8268375.1"/>
    <property type="molecule type" value="Genomic_DNA"/>
</dbReference>
<sequence>MRFTTSITALLAFAILATAAPASVDDAPSPDLAQRDPPQANWVPGRPWGQPDTPAAQHSQAQEHSQAPEHAHGGPAKDWGIGGWGNAWKKDLPCQAQGHGQGHGGPAKDWGGGGWGNAWKKDVDCSAQGNGHGQGPPPSAGPPAPADDEEEDDHPDHPDHPDPPAGGPPSPGKDWGWGGGHAWKKSTVNAPSPAQDFATGHGWKRTPTPQLSEAPTPAKDWPSGKPWKRVPEPTSAAGAGAMRRHGSEKGEAEKAEHAHGGPAKDWTMQQGWKKRSEGERVEEQKRLLGLKRPSFFQPQTQQQQKATTPAPAPAPAPASTTLATQAAATTQTQQQAAAVVADEPLVGVSTGPVEEVLAPVVAVDTPAPAPAKDWGRMKAWKRHEHESQHHH</sequence>
<dbReference type="Proteomes" id="UP000078113">
    <property type="component" value="Unassembled WGS sequence"/>
</dbReference>
<comment type="caution">
    <text evidence="3">The sequence shown here is derived from an EMBL/GenBank/DDBJ whole genome shotgun (WGS) entry which is preliminary data.</text>
</comment>
<dbReference type="AlphaFoldDB" id="A0A8X7NA83"/>
<feature type="compositionally biased region" description="Low complexity" evidence="1">
    <location>
        <begin position="55"/>
        <end position="65"/>
    </location>
</feature>
<feature type="region of interest" description="Disordered" evidence="1">
    <location>
        <begin position="22"/>
        <end position="329"/>
    </location>
</feature>